<comment type="caution">
    <text evidence="3">The sequence shown here is derived from an EMBL/GenBank/DDBJ whole genome shotgun (WGS) entry which is preliminary data.</text>
</comment>
<evidence type="ECO:0000256" key="1">
    <source>
        <dbReference type="SAM" id="MobiDB-lite"/>
    </source>
</evidence>
<feature type="compositionally biased region" description="Basic residues" evidence="1">
    <location>
        <begin position="1"/>
        <end position="16"/>
    </location>
</feature>
<dbReference type="Pfam" id="PF04149">
    <property type="entry name" value="DUF397"/>
    <property type="match status" value="1"/>
</dbReference>
<proteinExistence type="predicted"/>
<protein>
    <submittedName>
        <fullName evidence="3">DUF397 domain-containing protein</fullName>
    </submittedName>
</protein>
<dbReference type="InterPro" id="IPR007278">
    <property type="entry name" value="DUF397"/>
</dbReference>
<dbReference type="RefSeq" id="WP_378292246.1">
    <property type="nucleotide sequence ID" value="NZ_JBHSON010000146.1"/>
</dbReference>
<feature type="domain" description="DUF397" evidence="2">
    <location>
        <begin position="11"/>
        <end position="62"/>
    </location>
</feature>
<sequence length="70" mass="7480">MSTHREKHGVRWRKSSRSSGNGQCVEVAALAAHVGVRDSKAPAAGHLVISRAAFGDMVARIKGGREDARE</sequence>
<accession>A0ABW1AIE7</accession>
<evidence type="ECO:0000313" key="4">
    <source>
        <dbReference type="Proteomes" id="UP001596074"/>
    </source>
</evidence>
<dbReference type="Proteomes" id="UP001596074">
    <property type="component" value="Unassembled WGS sequence"/>
</dbReference>
<name>A0ABW1AIE7_9ACTN</name>
<keyword evidence="4" id="KW-1185">Reference proteome</keyword>
<dbReference type="EMBL" id="JBHSON010000146">
    <property type="protein sequence ID" value="MFC5754297.1"/>
    <property type="molecule type" value="Genomic_DNA"/>
</dbReference>
<gene>
    <name evidence="3" type="ORF">ACFPZN_52515</name>
</gene>
<feature type="region of interest" description="Disordered" evidence="1">
    <location>
        <begin position="1"/>
        <end position="20"/>
    </location>
</feature>
<organism evidence="3 4">
    <name type="scientific">Actinomadura rugatobispora</name>
    <dbReference type="NCBI Taxonomy" id="1994"/>
    <lineage>
        <taxon>Bacteria</taxon>
        <taxon>Bacillati</taxon>
        <taxon>Actinomycetota</taxon>
        <taxon>Actinomycetes</taxon>
        <taxon>Streptosporangiales</taxon>
        <taxon>Thermomonosporaceae</taxon>
        <taxon>Actinomadura</taxon>
    </lineage>
</organism>
<evidence type="ECO:0000313" key="3">
    <source>
        <dbReference type="EMBL" id="MFC5754297.1"/>
    </source>
</evidence>
<reference evidence="4" key="1">
    <citation type="journal article" date="2019" name="Int. J. Syst. Evol. Microbiol.">
        <title>The Global Catalogue of Microorganisms (GCM) 10K type strain sequencing project: providing services to taxonomists for standard genome sequencing and annotation.</title>
        <authorList>
            <consortium name="The Broad Institute Genomics Platform"/>
            <consortium name="The Broad Institute Genome Sequencing Center for Infectious Disease"/>
            <person name="Wu L."/>
            <person name="Ma J."/>
        </authorList>
    </citation>
    <scope>NUCLEOTIDE SEQUENCE [LARGE SCALE GENOMIC DNA]</scope>
    <source>
        <strain evidence="4">KCTC 42087</strain>
    </source>
</reference>
<evidence type="ECO:0000259" key="2">
    <source>
        <dbReference type="Pfam" id="PF04149"/>
    </source>
</evidence>